<keyword evidence="3 7" id="KW-0547">Nucleotide-binding</keyword>
<dbReference type="SUPFAM" id="SSF56112">
    <property type="entry name" value="Protein kinase-like (PK-like)"/>
    <property type="match status" value="1"/>
</dbReference>
<evidence type="ECO:0000256" key="7">
    <source>
        <dbReference type="PROSITE-ProRule" id="PRU10141"/>
    </source>
</evidence>
<feature type="region of interest" description="Disordered" evidence="8">
    <location>
        <begin position="1456"/>
        <end position="1485"/>
    </location>
</feature>
<evidence type="ECO:0000256" key="8">
    <source>
        <dbReference type="SAM" id="MobiDB-lite"/>
    </source>
</evidence>
<dbReference type="WBParaSite" id="Smp_050380.2">
    <property type="protein sequence ID" value="Smp_050380.2"/>
    <property type="gene ID" value="Smp_050380"/>
</dbReference>
<feature type="region of interest" description="Disordered" evidence="8">
    <location>
        <begin position="54"/>
        <end position="77"/>
    </location>
</feature>
<dbReference type="Gene3D" id="3.30.200.20">
    <property type="entry name" value="Phosphorylase Kinase, domain 1"/>
    <property type="match status" value="1"/>
</dbReference>
<evidence type="ECO:0000256" key="6">
    <source>
        <dbReference type="PROSITE-ProRule" id="PRU00325"/>
    </source>
</evidence>
<evidence type="ECO:0000256" key="4">
    <source>
        <dbReference type="ARBA" id="ARBA00022777"/>
    </source>
</evidence>
<evidence type="ECO:0000313" key="12">
    <source>
        <dbReference type="WBParaSite" id="Smp_050380.2"/>
    </source>
</evidence>
<keyword evidence="5 7" id="KW-0067">ATP-binding</keyword>
<proteinExistence type="predicted"/>
<dbReference type="AlphaFoldDB" id="A0A5K4EE38"/>
<keyword evidence="6" id="KW-0862">Zinc</keyword>
<feature type="compositionally biased region" description="Acidic residues" evidence="8">
    <location>
        <begin position="1410"/>
        <end position="1422"/>
    </location>
</feature>
<feature type="region of interest" description="Disordered" evidence="8">
    <location>
        <begin position="414"/>
        <end position="442"/>
    </location>
</feature>
<evidence type="ECO:0000259" key="9">
    <source>
        <dbReference type="PROSITE" id="PS50011"/>
    </source>
</evidence>
<dbReference type="InterPro" id="IPR008271">
    <property type="entry name" value="Ser/Thr_kinase_AS"/>
</dbReference>
<evidence type="ECO:0000256" key="1">
    <source>
        <dbReference type="ARBA" id="ARBA00022527"/>
    </source>
</evidence>
<sequence length="2049" mass="230319">MTKICSSNKYKLQIKQALDGNFIVLYQPAPNSFIIIQKNEGITHNKIDHNIHQESEHHDNLNSSSINTNDCQSKYHSRRQRRQRFRVVIGPQLCNCQNEIMRETGMIIKLTEPCVHLLFVMLHVLKIPSDDPHLSAIPLPSSKAEFWIEKYQNHRHSLVQSYNKNRRNSNTLKNEGNQSETLKFSEKLINSEMSNTRLIIPQPIRHEKTSNFLHLRALMNPSAYDSSELSSITQDIVPVSRRETESAGTCDPSTSCTTATSRTSSIDSIESCKLDSSCRSNDQHCRPRQPTTFSCSSNSETALSCRRPQTAPQPELPPRLGRTRAKFVRWLHSASSTTFRPVRDCSPLIIREGCLTPIESEENSTNNSLKYRTPMTSMNKNTTTIYTDNYDKLQEPLITTIPAITNKLSHSTTASDLLHGPTPRSNFTHARRSSFKPTTPMKQKFSFHNTPINLPLITNNQTSTTVNHVNTFNSTPASKQHICPPSLQQQTSVHVTGTAITSTNNTTVLDESAKICNLCLRNCHVETTINSSNHNGNNLIVDSGGNINLIDPILVCQSVLPDYDDDSNDSGINNEKKATFICGAIFHTSCCKIWLEEIQSDGDSPQCPVCGCVWIHIPSFDSHAKCDKFDEFDKNSDHTKCICCLSSSEQINNQQTDNNNDQQMKNNQQDDQHQSCHKYHNQNNEQQQMNETLRFTYQPVNLNADLNLTENMTVVKTLLPDPPFSEYNSCVSAFSVEIANGLISCDWTVRQYALQKATHLTISQVILARQCNLHSSHNNLVCSLNHHDGNCATPAKCQLYTGPDYVKIMFKLIQFLLDDPVDAIFTDALRAFRELLGYLVAYNKETQTVLQKAIGPILRRLLRFVGGQSNLWNLRNPESFLPLATHQQNDDENKTITNCNPTNNNSSYLAGKKSVNCQLNVKIDENNLTKATNELSVTLPKIPADANFRDRCNLALATLIELAKGQSGALAIGREVHSASRCLPVSGIQHMVRFVLSSAKFHATHLIGRLTVVDKLIRMHQTRRILLMQQQPQRQESLLLSSDLSIKNNPDNNNNINNNNNSTDISSSMDKSSSVVKDETNSLSSQTTTLSLTDQSLARRHLCSTIIFARRHLLPLYPKPDNMTMCFPYHYQLQSTDTHCGDFFSRLPPSSLSSAMRTIKATTTTADQHQHQNELNNVDYYHYTQYKANRIARRVFLTAARALLTWQSEKIFDRYDPIPPSTFNANSFIESEINRLDAPLATWFRNRLCLLLYSSNETSNVHRITKNNSWNILLSNHLPTDVKQSYATPSNTEALALSSTSPYITCPTYNKNISKVEKSNGMDDVNSSKDISSQQQRYEQKGAHNSLHSLGEELSFNNASSSSIKIPPIPPPRRLTISNSELVNDYKKDSTRSEKDNSINGPAAIVNNGDDNDDDDDDDNESENTRKIKAQILKSSFARIALEPAYDLVALSESGNYSSVSEFEDDEDEDDDDENGRQEQQQQQQSYLNEPIYTGRSLGSEADLQCEQVTVLRNALTRSTHQLKPLLPIPGLSFVMSSFQQTKKLPNSDEYYESVDWIRGPILGHGAFSQCYQARDVRTGLLLAVKRIRLGRNGMFSLFSSEKNKAYPSQINQQNNHENEPNCNNNNDNNNSNNNGQQNPIYHRPLSPTSLNQLAEVETEVRIMLQLDHPNILRLFGAVHCVKRGFVDLFIEWMPGGSITSLLQQYGAFNESITLNYGIQLIRGLAYLHKHGILHRDLKGANLLIDSTGTVIKISDFGASARLSGEQSVAGQFQGQVIGTFSFMAPEVLRGETYGRACDIWSVGCCLVEMLTSKPPWHDARLTNRFALMFTIATSNSPPTYPKDLTTDLIAVLDACFARNPSDRPTANQLLTYNVFARLISQQQSVTALEQGKQASILSSVSTSPNAMKTLKNTDKSVKCQINSMKSSTKSSFSYQRLFKTFQSSKISSTMNDKKVIVVEEAENEESDDDGEGCVGNFESDSTALATSTHLKHIQHHSDKHRLQKQHNQHLDDSGLLTRRRKTRRPTLPPLNFRRKYHPHTPVVSPSFK</sequence>
<feature type="region of interest" description="Disordered" evidence="8">
    <location>
        <begin position="1386"/>
        <end position="1423"/>
    </location>
</feature>
<dbReference type="STRING" id="6183.A0A5K4EE38"/>
<dbReference type="GO" id="GO:0008270">
    <property type="term" value="F:zinc ion binding"/>
    <property type="evidence" value="ECO:0007669"/>
    <property type="project" value="UniProtKB-KW"/>
</dbReference>
<evidence type="ECO:0000313" key="11">
    <source>
        <dbReference type="Proteomes" id="UP000008854"/>
    </source>
</evidence>
<evidence type="ECO:0000256" key="3">
    <source>
        <dbReference type="ARBA" id="ARBA00022741"/>
    </source>
</evidence>
<feature type="binding site" evidence="7">
    <location>
        <position position="1586"/>
    </location>
    <ligand>
        <name>ATP</name>
        <dbReference type="ChEBI" id="CHEBI:30616"/>
    </ligand>
</feature>
<evidence type="ECO:0000259" key="10">
    <source>
        <dbReference type="PROSITE" id="PS50966"/>
    </source>
</evidence>
<feature type="region of interest" description="Disordered" evidence="8">
    <location>
        <begin position="1317"/>
        <end position="1342"/>
    </location>
</feature>
<dbReference type="PANTHER" id="PTHR11584:SF369">
    <property type="entry name" value="MITOGEN-ACTIVATED PROTEIN KINASE KINASE KINASE 19-RELATED"/>
    <property type="match status" value="1"/>
</dbReference>
<dbReference type="InParanoid" id="A0A5K4EE38"/>
<dbReference type="InterPro" id="IPR000719">
    <property type="entry name" value="Prot_kinase_dom"/>
</dbReference>
<dbReference type="InterPro" id="IPR011009">
    <property type="entry name" value="Kinase-like_dom_sf"/>
</dbReference>
<feature type="compositionally biased region" description="Low complexity" evidence="8">
    <location>
        <begin position="1049"/>
        <end position="1075"/>
    </location>
</feature>
<feature type="compositionally biased region" description="Polar residues" evidence="8">
    <location>
        <begin position="61"/>
        <end position="74"/>
    </location>
</feature>
<keyword evidence="6" id="KW-0863">Zinc-finger</keyword>
<dbReference type="GO" id="GO:0005524">
    <property type="term" value="F:ATP binding"/>
    <property type="evidence" value="ECO:0007669"/>
    <property type="project" value="UniProtKB-UniRule"/>
</dbReference>
<dbReference type="Gene3D" id="1.10.510.10">
    <property type="entry name" value="Transferase(Phosphotransferase) domain 1"/>
    <property type="match status" value="1"/>
</dbReference>
<dbReference type="InterPro" id="IPR017441">
    <property type="entry name" value="Protein_kinase_ATP_BS"/>
</dbReference>
<feature type="region of interest" description="Disordered" evidence="8">
    <location>
        <begin position="1049"/>
        <end position="1089"/>
    </location>
</feature>
<dbReference type="InterPro" id="IPR007527">
    <property type="entry name" value="Znf_SWIM"/>
</dbReference>
<feature type="compositionally biased region" description="Basic and acidic residues" evidence="8">
    <location>
        <begin position="1386"/>
        <end position="1397"/>
    </location>
</feature>
<feature type="region of interest" description="Disordered" evidence="8">
    <location>
        <begin position="1612"/>
        <end position="1645"/>
    </location>
</feature>
<feature type="compositionally biased region" description="Low complexity" evidence="8">
    <location>
        <begin position="654"/>
        <end position="667"/>
    </location>
</feature>
<feature type="region of interest" description="Disordered" evidence="8">
    <location>
        <begin position="1988"/>
        <end position="2049"/>
    </location>
</feature>
<organism evidence="11 12">
    <name type="scientific">Schistosoma mansoni</name>
    <name type="common">Blood fluke</name>
    <dbReference type="NCBI Taxonomy" id="6183"/>
    <lineage>
        <taxon>Eukaryota</taxon>
        <taxon>Metazoa</taxon>
        <taxon>Spiralia</taxon>
        <taxon>Lophotrochozoa</taxon>
        <taxon>Platyhelminthes</taxon>
        <taxon>Trematoda</taxon>
        <taxon>Digenea</taxon>
        <taxon>Strigeidida</taxon>
        <taxon>Schistosomatoidea</taxon>
        <taxon>Schistosomatidae</taxon>
        <taxon>Schistosoma</taxon>
    </lineage>
</organism>
<feature type="compositionally biased region" description="Basic residues" evidence="8">
    <location>
        <begin position="1990"/>
        <end position="2008"/>
    </location>
</feature>
<dbReference type="PROSITE" id="PS50966">
    <property type="entry name" value="ZF_SWIM"/>
    <property type="match status" value="1"/>
</dbReference>
<dbReference type="PROSITE" id="PS00108">
    <property type="entry name" value="PROTEIN_KINASE_ST"/>
    <property type="match status" value="1"/>
</dbReference>
<dbReference type="Pfam" id="PF00069">
    <property type="entry name" value="Pkinase"/>
    <property type="match status" value="1"/>
</dbReference>
<feature type="compositionally biased region" description="Polar residues" evidence="8">
    <location>
        <begin position="1328"/>
        <end position="1337"/>
    </location>
</feature>
<evidence type="ECO:0000256" key="2">
    <source>
        <dbReference type="ARBA" id="ARBA00022679"/>
    </source>
</evidence>
<keyword evidence="11" id="KW-1185">Reference proteome</keyword>
<dbReference type="SMART" id="SM00220">
    <property type="entry name" value="S_TKc"/>
    <property type="match status" value="1"/>
</dbReference>
<feature type="domain" description="SWIM-type" evidence="10">
    <location>
        <begin position="85"/>
        <end position="125"/>
    </location>
</feature>
<feature type="region of interest" description="Disordered" evidence="8">
    <location>
        <begin position="654"/>
        <end position="674"/>
    </location>
</feature>
<dbReference type="PANTHER" id="PTHR11584">
    <property type="entry name" value="SERINE/THREONINE PROTEIN KINASE"/>
    <property type="match status" value="1"/>
</dbReference>
<dbReference type="Proteomes" id="UP000008854">
    <property type="component" value="Unassembled WGS sequence"/>
</dbReference>
<keyword evidence="2" id="KW-0808">Transferase</keyword>
<feature type="compositionally biased region" description="Low complexity" evidence="8">
    <location>
        <begin position="1612"/>
        <end position="1639"/>
    </location>
</feature>
<dbReference type="PROSITE" id="PS00107">
    <property type="entry name" value="PROTEIN_KINASE_ATP"/>
    <property type="match status" value="1"/>
</dbReference>
<reference evidence="12" key="2">
    <citation type="submission" date="2019-11" db="UniProtKB">
        <authorList>
            <consortium name="WormBaseParasite"/>
        </authorList>
    </citation>
    <scope>IDENTIFICATION</scope>
    <source>
        <strain evidence="12">Puerto Rican</strain>
    </source>
</reference>
<accession>A0A5K4EE38</accession>
<dbReference type="GO" id="GO:0004674">
    <property type="term" value="F:protein serine/threonine kinase activity"/>
    <property type="evidence" value="ECO:0007669"/>
    <property type="project" value="UniProtKB-KW"/>
</dbReference>
<name>A0A5K4EE38_SCHMA</name>
<keyword evidence="1" id="KW-0723">Serine/threonine-protein kinase</keyword>
<keyword evidence="6" id="KW-0479">Metal-binding</keyword>
<feature type="domain" description="Protein kinase" evidence="9">
    <location>
        <begin position="1557"/>
        <end position="1876"/>
    </location>
</feature>
<protein>
    <submittedName>
        <fullName evidence="12">Protein kinase</fullName>
    </submittedName>
</protein>
<dbReference type="GO" id="GO:0035556">
    <property type="term" value="P:intracellular signal transduction"/>
    <property type="evidence" value="ECO:0007669"/>
    <property type="project" value="UniProtKB-ARBA"/>
</dbReference>
<reference evidence="11" key="1">
    <citation type="journal article" date="2012" name="PLoS Negl. Trop. Dis.">
        <title>A systematically improved high quality genome and transcriptome of the human blood fluke Schistosoma mansoni.</title>
        <authorList>
            <person name="Protasio A.V."/>
            <person name="Tsai I.J."/>
            <person name="Babbage A."/>
            <person name="Nichol S."/>
            <person name="Hunt M."/>
            <person name="Aslett M.A."/>
            <person name="De Silva N."/>
            <person name="Velarde G.S."/>
            <person name="Anderson T.J."/>
            <person name="Clark R.C."/>
            <person name="Davidson C."/>
            <person name="Dillon G.P."/>
            <person name="Holroyd N.E."/>
            <person name="LoVerde P.T."/>
            <person name="Lloyd C."/>
            <person name="McQuillan J."/>
            <person name="Oliveira G."/>
            <person name="Otto T.D."/>
            <person name="Parker-Manuel S.J."/>
            <person name="Quail M.A."/>
            <person name="Wilson R.A."/>
            <person name="Zerlotini A."/>
            <person name="Dunne D.W."/>
            <person name="Berriman M."/>
        </authorList>
    </citation>
    <scope>NUCLEOTIDE SEQUENCE [LARGE SCALE GENOMIC DNA]</scope>
    <source>
        <strain evidence="11">Puerto Rican</strain>
    </source>
</reference>
<keyword evidence="4" id="KW-0418">Kinase</keyword>
<feature type="compositionally biased region" description="Acidic residues" evidence="8">
    <location>
        <begin position="1462"/>
        <end position="1474"/>
    </location>
</feature>
<dbReference type="PROSITE" id="PS50011">
    <property type="entry name" value="PROTEIN_KINASE_DOM"/>
    <property type="match status" value="1"/>
</dbReference>
<evidence type="ECO:0000256" key="5">
    <source>
        <dbReference type="ARBA" id="ARBA00022840"/>
    </source>
</evidence>